<proteinExistence type="predicted"/>
<feature type="signal peptide" evidence="1">
    <location>
        <begin position="1"/>
        <end position="18"/>
    </location>
</feature>
<dbReference type="AlphaFoldDB" id="A0A5M6ZGK0"/>
<dbReference type="RefSeq" id="WP_150023117.1">
    <property type="nucleotide sequence ID" value="NZ_VWOJ01000002.1"/>
</dbReference>
<organism evidence="2 3">
    <name type="scientific">Alkalicaulis satelles</name>
    <dbReference type="NCBI Taxonomy" id="2609175"/>
    <lineage>
        <taxon>Bacteria</taxon>
        <taxon>Pseudomonadati</taxon>
        <taxon>Pseudomonadota</taxon>
        <taxon>Alphaproteobacteria</taxon>
        <taxon>Maricaulales</taxon>
        <taxon>Maricaulaceae</taxon>
        <taxon>Alkalicaulis</taxon>
    </lineage>
</organism>
<name>A0A5M6ZGK0_9PROT</name>
<reference evidence="2 3" key="1">
    <citation type="submission" date="2019-09" db="EMBL/GenBank/DDBJ databases">
        <authorList>
            <person name="Kevbrin V."/>
            <person name="Grouzdev D.S."/>
        </authorList>
    </citation>
    <scope>NUCLEOTIDE SEQUENCE [LARGE SCALE GENOMIC DNA]</scope>
    <source>
        <strain evidence="2 3">G-192</strain>
    </source>
</reference>
<protein>
    <recommendedName>
        <fullName evidence="4">Outer membrane protein assembly factor BamE</fullName>
    </recommendedName>
</protein>
<keyword evidence="1" id="KW-0732">Signal</keyword>
<evidence type="ECO:0000313" key="3">
    <source>
        <dbReference type="Proteomes" id="UP000325122"/>
    </source>
</evidence>
<dbReference type="PROSITE" id="PS51257">
    <property type="entry name" value="PROKAR_LIPOPROTEIN"/>
    <property type="match status" value="1"/>
</dbReference>
<evidence type="ECO:0008006" key="4">
    <source>
        <dbReference type="Google" id="ProtNLM"/>
    </source>
</evidence>
<keyword evidence="3" id="KW-1185">Reference proteome</keyword>
<dbReference type="Proteomes" id="UP000325122">
    <property type="component" value="Unassembled WGS sequence"/>
</dbReference>
<dbReference type="EMBL" id="VWOJ01000002">
    <property type="protein sequence ID" value="KAA5803849.1"/>
    <property type="molecule type" value="Genomic_DNA"/>
</dbReference>
<sequence length="140" mass="16336">MRHALIITAAAMALAACATSEGYRQQTEQFLGAHADTLIVEFGSPMSRDRLSDGSEVWTYQSRERRFQPGGYRSVPRERRITYRDSEGRRRERTEQYTDTVYEPPREWTVECETRFILSPDRRVTDFRFQGEGCVAPEIY</sequence>
<feature type="chain" id="PRO_5024431867" description="Outer membrane protein assembly factor BamE" evidence="1">
    <location>
        <begin position="19"/>
        <end position="140"/>
    </location>
</feature>
<gene>
    <name evidence="2" type="ORF">F1654_08605</name>
</gene>
<comment type="caution">
    <text evidence="2">The sequence shown here is derived from an EMBL/GenBank/DDBJ whole genome shotgun (WGS) entry which is preliminary data.</text>
</comment>
<evidence type="ECO:0000313" key="2">
    <source>
        <dbReference type="EMBL" id="KAA5803849.1"/>
    </source>
</evidence>
<accession>A0A5M6ZGK0</accession>
<evidence type="ECO:0000256" key="1">
    <source>
        <dbReference type="SAM" id="SignalP"/>
    </source>
</evidence>